<name>A0A0M4SNP2_9BACT</name>
<feature type="binding site" evidence="9 13">
    <location>
        <position position="423"/>
    </location>
    <ligand>
        <name>Mn(2+)</name>
        <dbReference type="ChEBI" id="CHEBI:29035"/>
        <label>2</label>
    </ligand>
</feature>
<evidence type="ECO:0000256" key="11">
    <source>
        <dbReference type="PIRSR" id="PIRSR001492-1"/>
    </source>
</evidence>
<evidence type="ECO:0000256" key="8">
    <source>
        <dbReference type="ARBA" id="ARBA00023235"/>
    </source>
</evidence>
<dbReference type="Pfam" id="PF06415">
    <property type="entry name" value="iPGM_N"/>
    <property type="match status" value="1"/>
</dbReference>
<evidence type="ECO:0000259" key="15">
    <source>
        <dbReference type="Pfam" id="PF06415"/>
    </source>
</evidence>
<dbReference type="PIRSF" id="PIRSF001492">
    <property type="entry name" value="IPGAM"/>
    <property type="match status" value="1"/>
</dbReference>
<evidence type="ECO:0000256" key="6">
    <source>
        <dbReference type="ARBA" id="ARBA00023152"/>
    </source>
</evidence>
<feature type="binding site" evidence="9 13">
    <location>
        <position position="441"/>
    </location>
    <ligand>
        <name>Mn(2+)</name>
        <dbReference type="ChEBI" id="CHEBI:29035"/>
        <label>1</label>
    </ligand>
</feature>
<evidence type="ECO:0000313" key="16">
    <source>
        <dbReference type="EMBL" id="ALF48146.1"/>
    </source>
</evidence>
<dbReference type="KEGG" id="ccoc:CCON33237_1496"/>
<organism evidence="16 17">
    <name type="scientific">Campylobacter concisus</name>
    <dbReference type="NCBI Taxonomy" id="199"/>
    <lineage>
        <taxon>Bacteria</taxon>
        <taxon>Pseudomonadati</taxon>
        <taxon>Campylobacterota</taxon>
        <taxon>Epsilonproteobacteria</taxon>
        <taxon>Campylobacterales</taxon>
        <taxon>Campylobacteraceae</taxon>
        <taxon>Campylobacter</taxon>
    </lineage>
</organism>
<feature type="binding site" evidence="9 12">
    <location>
        <begin position="244"/>
        <end position="247"/>
    </location>
    <ligand>
        <name>substrate</name>
    </ligand>
</feature>
<dbReference type="InterPro" id="IPR006124">
    <property type="entry name" value="Metalloenzyme"/>
</dbReference>
<dbReference type="SUPFAM" id="SSF64158">
    <property type="entry name" value="2,3-Bisphosphoglycerate-independent phosphoglycerate mutase, substrate-binding domain"/>
    <property type="match status" value="1"/>
</dbReference>
<feature type="domain" description="Metalloenzyme" evidence="14">
    <location>
        <begin position="4"/>
        <end position="477"/>
    </location>
</feature>
<feature type="binding site" evidence="9 12">
    <location>
        <position position="118"/>
    </location>
    <ligand>
        <name>substrate</name>
    </ligand>
</feature>
<evidence type="ECO:0000256" key="7">
    <source>
        <dbReference type="ARBA" id="ARBA00023211"/>
    </source>
</evidence>
<comment type="catalytic activity">
    <reaction evidence="1 9">
        <text>(2R)-2-phosphoglycerate = (2R)-3-phosphoglycerate</text>
        <dbReference type="Rhea" id="RHEA:15901"/>
        <dbReference type="ChEBI" id="CHEBI:58272"/>
        <dbReference type="ChEBI" id="CHEBI:58289"/>
        <dbReference type="EC" id="5.4.2.12"/>
    </reaction>
</comment>
<evidence type="ECO:0000256" key="12">
    <source>
        <dbReference type="PIRSR" id="PIRSR001492-2"/>
    </source>
</evidence>
<evidence type="ECO:0000256" key="9">
    <source>
        <dbReference type="HAMAP-Rule" id="MF_01038"/>
    </source>
</evidence>
<dbReference type="EMBL" id="CP012541">
    <property type="protein sequence ID" value="ALF48146.1"/>
    <property type="molecule type" value="Genomic_DNA"/>
</dbReference>
<feature type="binding site" evidence="9 12">
    <location>
        <position position="179"/>
    </location>
    <ligand>
        <name>substrate</name>
    </ligand>
</feature>
<dbReference type="InterPro" id="IPR011258">
    <property type="entry name" value="BPG-indep_PGM_N"/>
</dbReference>
<gene>
    <name evidence="16" type="primary">pgm</name>
    <name evidence="9" type="synonym">gpmI</name>
    <name evidence="16" type="ORF">CCON33237_1496</name>
</gene>
<feature type="binding site" evidence="9 12">
    <location>
        <begin position="147"/>
        <end position="148"/>
    </location>
    <ligand>
        <name>substrate</name>
    </ligand>
</feature>
<keyword evidence="5 9" id="KW-0479">Metal-binding</keyword>
<feature type="binding site" evidence="9 12">
    <location>
        <position position="316"/>
    </location>
    <ligand>
        <name>substrate</name>
    </ligand>
</feature>
<dbReference type="FunFam" id="3.40.1450.10:FF:000002">
    <property type="entry name" value="2,3-bisphosphoglycerate-independent phosphoglycerate mutase"/>
    <property type="match status" value="1"/>
</dbReference>
<feature type="domain" description="BPG-independent PGAM N-terminal" evidence="15">
    <location>
        <begin position="81"/>
        <end position="279"/>
    </location>
</feature>
<feature type="binding site" evidence="9 13">
    <location>
        <position position="11"/>
    </location>
    <ligand>
        <name>Mn(2+)</name>
        <dbReference type="ChEBI" id="CHEBI:29035"/>
        <label>2</label>
    </ligand>
</feature>
<dbReference type="EC" id="5.4.2.12" evidence="9 10"/>
<proteinExistence type="inferred from homology"/>
<sequence>MSQKTILIITDGIGFNKSVKFNAFEAAKKPNYEKFFKEIPNSLIKTSGNAVGLPEGQMGNSEVGHMCIGSGRVLYQNLVKISRSFADGSIAENEALKALFKKCKKIHVIGLYSDGGVHSHMEHFDGMCELASKNGCEVFAHAITDGRDVSPNSGINFMKSLEAKFKVATVCGRFYAMDRDKRWERVKEAYDSLVNGANLSSLSPSEYLQKSYDESVTDEFVKPASFNGFKGIGEDDGVIFINFRNDRAREICQALGEEKFSEFERPFAIKNLITMTEYDANFNFEVLFKNEKIKNTLSEVIAAAGLRQLHTAETEKYAHVTFFFNGGVEELASNETRVLIPSPKVKTYDEKPEMSAAEVCKAVLKGMDDEQDFIVVNFANGDMVGHTGNYEAAIKAVEAVDTALGEIYAKAKEKNYAMIITSDHGNCEEMRDNSGELLTNHTTYDVFCFVMADGVKKVKNGGLNNIAPSVLKLMGLEIPAEMDEALI</sequence>
<comment type="pathway">
    <text evidence="3 9">Carbohydrate degradation; glycolysis; pyruvate from D-glyceraldehyde 3-phosphate: step 3/5.</text>
</comment>
<dbReference type="GO" id="GO:0006096">
    <property type="term" value="P:glycolytic process"/>
    <property type="evidence" value="ECO:0007669"/>
    <property type="project" value="UniProtKB-UniRule"/>
</dbReference>
<dbReference type="RefSeq" id="WP_054197079.1">
    <property type="nucleotide sequence ID" value="NZ_CABMKQ010000040.1"/>
</dbReference>
<evidence type="ECO:0000256" key="2">
    <source>
        <dbReference type="ARBA" id="ARBA00002315"/>
    </source>
</evidence>
<dbReference type="GO" id="GO:0005829">
    <property type="term" value="C:cytosol"/>
    <property type="evidence" value="ECO:0007669"/>
    <property type="project" value="TreeGrafter"/>
</dbReference>
<evidence type="ECO:0000256" key="13">
    <source>
        <dbReference type="PIRSR" id="PIRSR001492-3"/>
    </source>
</evidence>
<evidence type="ECO:0000256" key="10">
    <source>
        <dbReference type="NCBIfam" id="TIGR01307"/>
    </source>
</evidence>
<dbReference type="GO" id="GO:0006007">
    <property type="term" value="P:glucose catabolic process"/>
    <property type="evidence" value="ECO:0007669"/>
    <property type="project" value="InterPro"/>
</dbReference>
<reference evidence="17" key="1">
    <citation type="submission" date="2015-08" db="EMBL/GenBank/DDBJ databases">
        <title>Comparative genomics of the Campylobacter concisus group.</title>
        <authorList>
            <person name="Miller W.G."/>
            <person name="Yee E."/>
            <person name="Chapman M.H."/>
            <person name="Huynh S."/>
            <person name="Bono J.L."/>
            <person name="On S.L.W."/>
            <person name="St Leger J."/>
            <person name="Foster G."/>
            <person name="Parker C.T."/>
        </authorList>
    </citation>
    <scope>NUCLEOTIDE SEQUENCE [LARGE SCALE GENOMIC DNA]</scope>
    <source>
        <strain evidence="17">ATCC 33237</strain>
    </source>
</reference>
<comment type="function">
    <text evidence="2 9">Catalyzes the interconversion of 2-phosphoglycerate and 3-phosphoglycerate.</text>
</comment>
<dbReference type="Gene3D" id="3.40.1450.10">
    <property type="entry name" value="BPG-independent phosphoglycerate mutase, domain B"/>
    <property type="match status" value="1"/>
</dbReference>
<comment type="similarity">
    <text evidence="4 9">Belongs to the BPG-independent phosphoglycerate mutase family.</text>
</comment>
<feature type="binding site" evidence="9 13">
    <location>
        <position position="424"/>
    </location>
    <ligand>
        <name>Mn(2+)</name>
        <dbReference type="ChEBI" id="CHEBI:29035"/>
        <label>2</label>
    </ligand>
</feature>
<evidence type="ECO:0000256" key="5">
    <source>
        <dbReference type="ARBA" id="ARBA00022723"/>
    </source>
</evidence>
<dbReference type="SUPFAM" id="SSF53649">
    <property type="entry name" value="Alkaline phosphatase-like"/>
    <property type="match status" value="1"/>
</dbReference>
<dbReference type="PANTHER" id="PTHR31637:SF0">
    <property type="entry name" value="2,3-BISPHOSPHOGLYCERATE-INDEPENDENT PHOSPHOGLYCERATE MUTASE"/>
    <property type="match status" value="1"/>
</dbReference>
<feature type="binding site" evidence="9 13">
    <location>
        <position position="386"/>
    </location>
    <ligand>
        <name>Mn(2+)</name>
        <dbReference type="ChEBI" id="CHEBI:29035"/>
        <label>1</label>
    </ligand>
</feature>
<evidence type="ECO:0000256" key="1">
    <source>
        <dbReference type="ARBA" id="ARBA00000370"/>
    </source>
</evidence>
<evidence type="ECO:0000259" key="14">
    <source>
        <dbReference type="Pfam" id="PF01676"/>
    </source>
</evidence>
<keyword evidence="6 9" id="KW-0324">Glycolysis</keyword>
<protein>
    <recommendedName>
        <fullName evidence="9 10">2,3-bisphosphoglycerate-independent phosphoglycerate mutase</fullName>
        <shortName evidence="9">BPG-independent PGAM</shortName>
        <shortName evidence="9">Phosphoglyceromutase</shortName>
        <shortName evidence="9">iPGM</shortName>
        <ecNumber evidence="9 10">5.4.2.12</ecNumber>
    </recommendedName>
</protein>
<dbReference type="Gene3D" id="3.40.720.10">
    <property type="entry name" value="Alkaline Phosphatase, subunit A"/>
    <property type="match status" value="1"/>
</dbReference>
<dbReference type="Pfam" id="PF01676">
    <property type="entry name" value="Metalloenzyme"/>
    <property type="match status" value="1"/>
</dbReference>
<keyword evidence="8 9" id="KW-0413">Isomerase</keyword>
<dbReference type="GO" id="GO:0004619">
    <property type="term" value="F:phosphoglycerate mutase activity"/>
    <property type="evidence" value="ECO:0007669"/>
    <property type="project" value="UniProtKB-UniRule"/>
</dbReference>
<feature type="binding site" evidence="9 13">
    <location>
        <position position="382"/>
    </location>
    <ligand>
        <name>Mn(2+)</name>
        <dbReference type="ChEBI" id="CHEBI:29035"/>
        <label>1</label>
    </ligand>
</feature>
<dbReference type="InterPro" id="IPR036646">
    <property type="entry name" value="PGAM_B_sf"/>
</dbReference>
<dbReference type="InterPro" id="IPR005995">
    <property type="entry name" value="Pgm_bpd_ind"/>
</dbReference>
<evidence type="ECO:0000256" key="3">
    <source>
        <dbReference type="ARBA" id="ARBA00004798"/>
    </source>
</evidence>
<accession>A0A0M4SNP2</accession>
<dbReference type="CDD" id="cd16010">
    <property type="entry name" value="iPGM"/>
    <property type="match status" value="1"/>
</dbReference>
<dbReference type="AlphaFoldDB" id="A0A0M4SNP2"/>
<feature type="active site" description="Phosphoserine intermediate" evidence="9 11">
    <location>
        <position position="61"/>
    </location>
</feature>
<keyword evidence="7 9" id="KW-0464">Manganese</keyword>
<dbReference type="GO" id="GO:0030145">
    <property type="term" value="F:manganese ion binding"/>
    <property type="evidence" value="ECO:0007669"/>
    <property type="project" value="UniProtKB-UniRule"/>
</dbReference>
<evidence type="ECO:0000256" key="4">
    <source>
        <dbReference type="ARBA" id="ARBA00008819"/>
    </source>
</evidence>
<comment type="cofactor">
    <cofactor evidence="9">
        <name>Mn(2+)</name>
        <dbReference type="ChEBI" id="CHEBI:29035"/>
    </cofactor>
    <text evidence="9">Binds 2 manganese ions per subunit.</text>
</comment>
<feature type="binding site" evidence="9 13">
    <location>
        <position position="61"/>
    </location>
    <ligand>
        <name>Mn(2+)</name>
        <dbReference type="ChEBI" id="CHEBI:29035"/>
        <label>2</label>
    </ligand>
</feature>
<comment type="subunit">
    <text evidence="9">Monomer.</text>
</comment>
<dbReference type="InterPro" id="IPR017850">
    <property type="entry name" value="Alkaline_phosphatase_core_sf"/>
</dbReference>
<evidence type="ECO:0000313" key="17">
    <source>
        <dbReference type="Proteomes" id="UP000066049"/>
    </source>
</evidence>
<dbReference type="PANTHER" id="PTHR31637">
    <property type="entry name" value="2,3-BISPHOSPHOGLYCERATE-INDEPENDENT PHOSPHOGLYCERATE MUTASE"/>
    <property type="match status" value="1"/>
</dbReference>
<dbReference type="Proteomes" id="UP000066049">
    <property type="component" value="Chromosome"/>
</dbReference>
<dbReference type="NCBIfam" id="TIGR01307">
    <property type="entry name" value="pgm_bpd_ind"/>
    <property type="match status" value="1"/>
</dbReference>
<feature type="binding site" evidence="9 12">
    <location>
        <position position="173"/>
    </location>
    <ligand>
        <name>substrate</name>
    </ligand>
</feature>
<dbReference type="UniPathway" id="UPA00109">
    <property type="reaction ID" value="UER00186"/>
</dbReference>
<dbReference type="PATRIC" id="fig|199.248.peg.1545"/>
<dbReference type="GeneID" id="28663175"/>
<dbReference type="HAMAP" id="MF_01038">
    <property type="entry name" value="GpmI"/>
    <property type="match status" value="1"/>
</dbReference>